<evidence type="ECO:0000256" key="2">
    <source>
        <dbReference type="ARBA" id="ARBA00023125"/>
    </source>
</evidence>
<keyword evidence="7" id="KW-1185">Reference proteome</keyword>
<dbReference type="RefSeq" id="WP_218545535.1">
    <property type="nucleotide sequence ID" value="NZ_JAGSPD010000005.1"/>
</dbReference>
<keyword evidence="4" id="KW-0812">Transmembrane</keyword>
<feature type="transmembrane region" description="Helical" evidence="4">
    <location>
        <begin position="194"/>
        <end position="215"/>
    </location>
</feature>
<organism evidence="6 7">
    <name type="scientific">Winogradskyella luteola</name>
    <dbReference type="NCBI Taxonomy" id="2828330"/>
    <lineage>
        <taxon>Bacteria</taxon>
        <taxon>Pseudomonadati</taxon>
        <taxon>Bacteroidota</taxon>
        <taxon>Flavobacteriia</taxon>
        <taxon>Flavobacteriales</taxon>
        <taxon>Flavobacteriaceae</taxon>
        <taxon>Winogradskyella</taxon>
    </lineage>
</organism>
<protein>
    <submittedName>
        <fullName evidence="6">Helix-turn-helix domain-containing protein</fullName>
    </submittedName>
</protein>
<gene>
    <name evidence="6" type="ORF">KCG49_07295</name>
</gene>
<evidence type="ECO:0000256" key="3">
    <source>
        <dbReference type="ARBA" id="ARBA00023163"/>
    </source>
</evidence>
<evidence type="ECO:0000313" key="7">
    <source>
        <dbReference type="Proteomes" id="UP001138894"/>
    </source>
</evidence>
<sequence length="390" mass="46163">MDFKTRNGRTLNLNIFNILIISGVVHGIIFSVIVLSQKKYATNNVKYLSLIVLFLSLSNFKYWLLDTKLIDLYPIIKYIYIPWHWLVLPMFYFYVQKFIGKQPITKILSVYLIGPFVLVLFIHIVQVFYKLTVNKAYDIPSHFSRGIFVYVEFFSIAFNIILMVLTHKMIINHEKDISYDIKWIKSETNWLKKLIYLGMLTCLFWFCAISIVVIYDLNRSYVFYPMWIGISILVYWIGYIGLQKSKQLEERIGLRKKRIALIENLKKNSHNTQNKNTFLRKPNVIEVIEDMFNNEKLYLNPNLSLEYLANKVNLSTSHLSKVINNQKNMNFKDYVNGYRLEEAKKLLKDKNYDNYTIVAIGLECGFNSKSAFYSAFKKQYQQTPNQFRNV</sequence>
<feature type="domain" description="HTH araC/xylS-type" evidence="5">
    <location>
        <begin position="282"/>
        <end position="390"/>
    </location>
</feature>
<keyword evidence="2" id="KW-0238">DNA-binding</keyword>
<dbReference type="PANTHER" id="PTHR43280:SF29">
    <property type="entry name" value="ARAC-FAMILY TRANSCRIPTIONAL REGULATOR"/>
    <property type="match status" value="1"/>
</dbReference>
<comment type="caution">
    <text evidence="6">The sequence shown here is derived from an EMBL/GenBank/DDBJ whole genome shotgun (WGS) entry which is preliminary data.</text>
</comment>
<evidence type="ECO:0000256" key="1">
    <source>
        <dbReference type="ARBA" id="ARBA00023015"/>
    </source>
</evidence>
<feature type="transmembrane region" description="Helical" evidence="4">
    <location>
        <begin position="15"/>
        <end position="35"/>
    </location>
</feature>
<keyword evidence="1" id="KW-0805">Transcription regulation</keyword>
<dbReference type="PROSITE" id="PS01124">
    <property type="entry name" value="HTH_ARAC_FAMILY_2"/>
    <property type="match status" value="1"/>
</dbReference>
<feature type="transmembrane region" description="Helical" evidence="4">
    <location>
        <begin position="147"/>
        <end position="165"/>
    </location>
</feature>
<dbReference type="PROSITE" id="PS00041">
    <property type="entry name" value="HTH_ARAC_FAMILY_1"/>
    <property type="match status" value="1"/>
</dbReference>
<dbReference type="EMBL" id="JAGSPD010000005">
    <property type="protein sequence ID" value="MBV7268988.1"/>
    <property type="molecule type" value="Genomic_DNA"/>
</dbReference>
<dbReference type="PANTHER" id="PTHR43280">
    <property type="entry name" value="ARAC-FAMILY TRANSCRIPTIONAL REGULATOR"/>
    <property type="match status" value="1"/>
</dbReference>
<keyword evidence="3" id="KW-0804">Transcription</keyword>
<keyword evidence="4" id="KW-1133">Transmembrane helix</keyword>
<feature type="transmembrane region" description="Helical" evidence="4">
    <location>
        <begin position="77"/>
        <end position="95"/>
    </location>
</feature>
<dbReference type="Pfam" id="PF12833">
    <property type="entry name" value="HTH_18"/>
    <property type="match status" value="1"/>
</dbReference>
<accession>A0A9X1JQK3</accession>
<feature type="transmembrane region" description="Helical" evidence="4">
    <location>
        <begin position="107"/>
        <end position="127"/>
    </location>
</feature>
<dbReference type="Proteomes" id="UP001138894">
    <property type="component" value="Unassembled WGS sequence"/>
</dbReference>
<feature type="transmembrane region" description="Helical" evidence="4">
    <location>
        <begin position="221"/>
        <end position="242"/>
    </location>
</feature>
<evidence type="ECO:0000256" key="4">
    <source>
        <dbReference type="SAM" id="Phobius"/>
    </source>
</evidence>
<dbReference type="GO" id="GO:0003700">
    <property type="term" value="F:DNA-binding transcription factor activity"/>
    <property type="evidence" value="ECO:0007669"/>
    <property type="project" value="InterPro"/>
</dbReference>
<proteinExistence type="predicted"/>
<name>A0A9X1JQK3_9FLAO</name>
<evidence type="ECO:0000313" key="6">
    <source>
        <dbReference type="EMBL" id="MBV7268988.1"/>
    </source>
</evidence>
<dbReference type="InterPro" id="IPR018062">
    <property type="entry name" value="HTH_AraC-typ_CS"/>
</dbReference>
<keyword evidence="4" id="KW-0472">Membrane</keyword>
<dbReference type="AlphaFoldDB" id="A0A9X1JQK3"/>
<dbReference type="SMART" id="SM00342">
    <property type="entry name" value="HTH_ARAC"/>
    <property type="match status" value="1"/>
</dbReference>
<dbReference type="GO" id="GO:0043565">
    <property type="term" value="F:sequence-specific DNA binding"/>
    <property type="evidence" value="ECO:0007669"/>
    <property type="project" value="InterPro"/>
</dbReference>
<reference evidence="6" key="1">
    <citation type="submission" date="2021-04" db="EMBL/GenBank/DDBJ databases">
        <authorList>
            <person name="Pira H."/>
            <person name="Risdian C."/>
            <person name="Wink J."/>
        </authorList>
    </citation>
    <scope>NUCLEOTIDE SEQUENCE</scope>
    <source>
        <strain evidence="6">WHY3</strain>
    </source>
</reference>
<dbReference type="InterPro" id="IPR018060">
    <property type="entry name" value="HTH_AraC"/>
</dbReference>
<evidence type="ECO:0000259" key="5">
    <source>
        <dbReference type="PROSITE" id="PS01124"/>
    </source>
</evidence>